<dbReference type="OrthoDB" id="7652025at2"/>
<evidence type="ECO:0000313" key="2">
    <source>
        <dbReference type="EMBL" id="TXB69842.1"/>
    </source>
</evidence>
<protein>
    <submittedName>
        <fullName evidence="2">Uncharacterized protein</fullName>
    </submittedName>
</protein>
<dbReference type="EMBL" id="VOPL01000002">
    <property type="protein sequence ID" value="TXB69842.1"/>
    <property type="molecule type" value="Genomic_DNA"/>
</dbReference>
<evidence type="ECO:0000313" key="3">
    <source>
        <dbReference type="Proteomes" id="UP000321562"/>
    </source>
</evidence>
<dbReference type="RefSeq" id="WP_147097132.1">
    <property type="nucleotide sequence ID" value="NZ_JBHUFH010000001.1"/>
</dbReference>
<name>A0A5C6S7X2_9RHOB</name>
<proteinExistence type="predicted"/>
<accession>A0A5C6S7X2</accession>
<evidence type="ECO:0000256" key="1">
    <source>
        <dbReference type="SAM" id="Phobius"/>
    </source>
</evidence>
<sequence length="106" mass="11470">MTPELKILTINATIMAVAYLGIYPSRHITRISQMMPTDLGLTALSLLAAGGLFAGSGIRFNLILTETNWAIFAIATLALIEFPLMIWFCRRNGIEIGGDDTKGDGP</sequence>
<keyword evidence="1" id="KW-0472">Membrane</keyword>
<feature type="transmembrane region" description="Helical" evidence="1">
    <location>
        <begin position="44"/>
        <end position="63"/>
    </location>
</feature>
<organism evidence="2 3">
    <name type="scientific">Paracoccus aurantiacus</name>
    <dbReference type="NCBI Taxonomy" id="2599412"/>
    <lineage>
        <taxon>Bacteria</taxon>
        <taxon>Pseudomonadati</taxon>
        <taxon>Pseudomonadota</taxon>
        <taxon>Alphaproteobacteria</taxon>
        <taxon>Rhodobacterales</taxon>
        <taxon>Paracoccaceae</taxon>
        <taxon>Paracoccus</taxon>
    </lineage>
</organism>
<dbReference type="AlphaFoldDB" id="A0A5C6S7X2"/>
<keyword evidence="1" id="KW-1133">Transmembrane helix</keyword>
<keyword evidence="3" id="KW-1185">Reference proteome</keyword>
<feature type="transmembrane region" description="Helical" evidence="1">
    <location>
        <begin position="69"/>
        <end position="89"/>
    </location>
</feature>
<keyword evidence="1" id="KW-0812">Transmembrane</keyword>
<reference evidence="2 3" key="1">
    <citation type="submission" date="2019-08" db="EMBL/GenBank/DDBJ databases">
        <authorList>
            <person name="Ye J."/>
        </authorList>
    </citation>
    <scope>NUCLEOTIDE SEQUENCE [LARGE SCALE GENOMIC DNA]</scope>
    <source>
        <strain evidence="2 3">TK008</strain>
    </source>
</reference>
<gene>
    <name evidence="2" type="ORF">FQV27_06930</name>
</gene>
<feature type="transmembrane region" description="Helical" evidence="1">
    <location>
        <begin position="6"/>
        <end position="23"/>
    </location>
</feature>
<dbReference type="Proteomes" id="UP000321562">
    <property type="component" value="Unassembled WGS sequence"/>
</dbReference>
<comment type="caution">
    <text evidence="2">The sequence shown here is derived from an EMBL/GenBank/DDBJ whole genome shotgun (WGS) entry which is preliminary data.</text>
</comment>